<organism evidence="1 2">
    <name type="scientific">Cryptotermes secundus</name>
    <dbReference type="NCBI Taxonomy" id="105785"/>
    <lineage>
        <taxon>Eukaryota</taxon>
        <taxon>Metazoa</taxon>
        <taxon>Ecdysozoa</taxon>
        <taxon>Arthropoda</taxon>
        <taxon>Hexapoda</taxon>
        <taxon>Insecta</taxon>
        <taxon>Pterygota</taxon>
        <taxon>Neoptera</taxon>
        <taxon>Polyneoptera</taxon>
        <taxon>Dictyoptera</taxon>
        <taxon>Blattodea</taxon>
        <taxon>Blattoidea</taxon>
        <taxon>Termitoidae</taxon>
        <taxon>Kalotermitidae</taxon>
        <taxon>Cryptotermitinae</taxon>
        <taxon>Cryptotermes</taxon>
    </lineage>
</organism>
<evidence type="ECO:0000313" key="2">
    <source>
        <dbReference type="Proteomes" id="UP000235965"/>
    </source>
</evidence>
<gene>
    <name evidence="1" type="ORF">B7P43_G04675</name>
</gene>
<dbReference type="Proteomes" id="UP000235965">
    <property type="component" value="Unassembled WGS sequence"/>
</dbReference>
<reference evidence="1 2" key="1">
    <citation type="submission" date="2017-12" db="EMBL/GenBank/DDBJ databases">
        <title>Hemimetabolous genomes reveal molecular basis of termite eusociality.</title>
        <authorList>
            <person name="Harrison M.C."/>
            <person name="Jongepier E."/>
            <person name="Robertson H.M."/>
            <person name="Arning N."/>
            <person name="Bitard-Feildel T."/>
            <person name="Chao H."/>
            <person name="Childers C.P."/>
            <person name="Dinh H."/>
            <person name="Doddapaneni H."/>
            <person name="Dugan S."/>
            <person name="Gowin J."/>
            <person name="Greiner C."/>
            <person name="Han Y."/>
            <person name="Hu H."/>
            <person name="Hughes D.S.T."/>
            <person name="Huylmans A.-K."/>
            <person name="Kemena C."/>
            <person name="Kremer L.P.M."/>
            <person name="Lee S.L."/>
            <person name="Lopez-Ezquerra A."/>
            <person name="Mallet L."/>
            <person name="Monroy-Kuhn J.M."/>
            <person name="Moser A."/>
            <person name="Murali S.C."/>
            <person name="Muzny D.M."/>
            <person name="Otani S."/>
            <person name="Piulachs M.-D."/>
            <person name="Poelchau M."/>
            <person name="Qu J."/>
            <person name="Schaub F."/>
            <person name="Wada-Katsumata A."/>
            <person name="Worley K.C."/>
            <person name="Xie Q."/>
            <person name="Ylla G."/>
            <person name="Poulsen M."/>
            <person name="Gibbs R.A."/>
            <person name="Schal C."/>
            <person name="Richards S."/>
            <person name="Belles X."/>
            <person name="Korb J."/>
            <person name="Bornberg-Bauer E."/>
        </authorList>
    </citation>
    <scope>NUCLEOTIDE SEQUENCE [LARGE SCALE GENOMIC DNA]</scope>
    <source>
        <tissue evidence="1">Whole body</tissue>
    </source>
</reference>
<keyword evidence="2" id="KW-1185">Reference proteome</keyword>
<dbReference type="InParanoid" id="A0A2J7R1P2"/>
<dbReference type="AlphaFoldDB" id="A0A2J7R1P2"/>
<evidence type="ECO:0000313" key="1">
    <source>
        <dbReference type="EMBL" id="PNF34756.1"/>
    </source>
</evidence>
<accession>A0A2J7R1P2</accession>
<sequence>MEETRLEVNRSSRIRKRPGYLNEYSTVVMTGEYEELISEERNNKVEFAVLTNMPDDGRIDNSSDYEVAMSAIEYCEKCQKAMKR</sequence>
<protein>
    <submittedName>
        <fullName evidence="1">Uncharacterized protein</fullName>
    </submittedName>
</protein>
<name>A0A2J7R1P2_9NEOP</name>
<proteinExistence type="predicted"/>
<comment type="caution">
    <text evidence="1">The sequence shown here is derived from an EMBL/GenBank/DDBJ whole genome shotgun (WGS) entry which is preliminary data.</text>
</comment>
<dbReference type="EMBL" id="NEVH01008203">
    <property type="protein sequence ID" value="PNF34756.1"/>
    <property type="molecule type" value="Genomic_DNA"/>
</dbReference>